<dbReference type="InterPro" id="IPR000215">
    <property type="entry name" value="Serpin_fam"/>
</dbReference>
<sequence>MTVANATIQAVNGLTARWARESAVGTVFSAPGVWPLLAFLADGAAGPARAELAQALGMPAEQSAAAARDLLASMAEIRGLDSALGLWTKRTLELREEWEAGLPAEAHGVLTGDLAADGATLDAWARKRTGGLVERMPLRLRDDTELVLASALALRTKWLSRFRDRPLSPEDGPWQRRTLQGLHRKSALLDRVGVADTPDGCVTELKVLGDTGVDVHLLLGEERMTPGQVLTAGIDLLARRHPVVPGPQLPYGEVGPGLRVEKKRCMRPQPPTLDVTTVAFDMTARHDLLELHRLFGLTTAMDTGQGHFPGISAFPLAVGSAQQATRAAFGDQGFRAGVVTAFGAVAAGGIPDFRHVTTTIRATFDRPFAFLALHRHSRLVLAAGWVTDPKPFREDDHY</sequence>
<dbReference type="EMBL" id="VZRB01000006">
    <property type="protein sequence ID" value="KAB1147693.1"/>
    <property type="molecule type" value="Genomic_DNA"/>
</dbReference>
<name>A0A6H9V4H4_9ACTN</name>
<dbReference type="RefSeq" id="WP_150947243.1">
    <property type="nucleotide sequence ID" value="NZ_VZRB01000006.1"/>
</dbReference>
<organism evidence="3 4">
    <name type="scientific">Streptomyces luteolifulvus</name>
    <dbReference type="NCBI Taxonomy" id="2615112"/>
    <lineage>
        <taxon>Bacteria</taxon>
        <taxon>Bacillati</taxon>
        <taxon>Actinomycetota</taxon>
        <taxon>Actinomycetes</taxon>
        <taxon>Kitasatosporales</taxon>
        <taxon>Streptomycetaceae</taxon>
        <taxon>Streptomyces</taxon>
    </lineage>
</organism>
<keyword evidence="4" id="KW-1185">Reference proteome</keyword>
<dbReference type="InterPro" id="IPR036186">
    <property type="entry name" value="Serpin_sf"/>
</dbReference>
<dbReference type="AlphaFoldDB" id="A0A6H9V4H4"/>
<dbReference type="GO" id="GO:0005615">
    <property type="term" value="C:extracellular space"/>
    <property type="evidence" value="ECO:0007669"/>
    <property type="project" value="InterPro"/>
</dbReference>
<dbReference type="SMART" id="SM00093">
    <property type="entry name" value="SERPIN"/>
    <property type="match status" value="1"/>
</dbReference>
<proteinExistence type="inferred from homology"/>
<dbReference type="InterPro" id="IPR042178">
    <property type="entry name" value="Serpin_sf_1"/>
</dbReference>
<gene>
    <name evidence="3" type="ORF">F7R91_11415</name>
</gene>
<reference evidence="3 4" key="1">
    <citation type="submission" date="2019-09" db="EMBL/GenBank/DDBJ databases">
        <title>Screening of Novel Bioactive Compounds from Soil-Associated.</title>
        <authorList>
            <person name="Zhao S."/>
        </authorList>
    </citation>
    <scope>NUCLEOTIDE SEQUENCE [LARGE SCALE GENOMIC DNA]</scope>
    <source>
        <strain evidence="3 4">HIT-DPA4</strain>
    </source>
</reference>
<evidence type="ECO:0000313" key="4">
    <source>
        <dbReference type="Proteomes" id="UP000442707"/>
    </source>
</evidence>
<comment type="similarity">
    <text evidence="1">Belongs to the serpin family.</text>
</comment>
<feature type="domain" description="Serpin" evidence="2">
    <location>
        <begin position="16"/>
        <end position="389"/>
    </location>
</feature>
<dbReference type="SUPFAM" id="SSF56574">
    <property type="entry name" value="Serpins"/>
    <property type="match status" value="2"/>
</dbReference>
<evidence type="ECO:0000259" key="2">
    <source>
        <dbReference type="SMART" id="SM00093"/>
    </source>
</evidence>
<comment type="caution">
    <text evidence="3">The sequence shown here is derived from an EMBL/GenBank/DDBJ whole genome shotgun (WGS) entry which is preliminary data.</text>
</comment>
<dbReference type="Gene3D" id="3.30.497.10">
    <property type="entry name" value="Antithrombin, subunit I, domain 2"/>
    <property type="match status" value="2"/>
</dbReference>
<dbReference type="InterPro" id="IPR023796">
    <property type="entry name" value="Serpin_dom"/>
</dbReference>
<evidence type="ECO:0000313" key="3">
    <source>
        <dbReference type="EMBL" id="KAB1147693.1"/>
    </source>
</evidence>
<dbReference type="GO" id="GO:0004867">
    <property type="term" value="F:serine-type endopeptidase inhibitor activity"/>
    <property type="evidence" value="ECO:0007669"/>
    <property type="project" value="InterPro"/>
</dbReference>
<dbReference type="PANTHER" id="PTHR11461:SF211">
    <property type="entry name" value="GH10112P-RELATED"/>
    <property type="match status" value="1"/>
</dbReference>
<dbReference type="Pfam" id="PF00079">
    <property type="entry name" value="Serpin"/>
    <property type="match status" value="1"/>
</dbReference>
<dbReference type="PANTHER" id="PTHR11461">
    <property type="entry name" value="SERINE PROTEASE INHIBITOR, SERPIN"/>
    <property type="match status" value="1"/>
</dbReference>
<evidence type="ECO:0000256" key="1">
    <source>
        <dbReference type="RuleBase" id="RU000411"/>
    </source>
</evidence>
<protein>
    <submittedName>
        <fullName evidence="3">Serpin family protein</fullName>
    </submittedName>
</protein>
<dbReference type="Proteomes" id="UP000442707">
    <property type="component" value="Unassembled WGS sequence"/>
</dbReference>
<accession>A0A6H9V4H4</accession>